<gene>
    <name evidence="4" type="primary">LOC115884289</name>
</gene>
<feature type="signal peptide" evidence="2">
    <location>
        <begin position="1"/>
        <end position="18"/>
    </location>
</feature>
<sequence>MFVLGLLILAVFESNVLGFRNHLLFAKRHPLYASFYTDKLKQFEDTANTRNPPTTFQTNLGNFADFDNGADLPNLDHILENTSGNEARFPDFNLVSQQELASGLIANRPTPSPSQTLVTGNEFVNDLLSQNSISNSTNSRNVRQNSNSSVSTQSPFRFHIDTEEGSSKTEETGGGGNGGNVKIESRKPALNLPKILPGFSAGTDQKPSVLGLFKTGLNTAQKTAQNVGNFARSEFQVLGDATRETSQNFGFGRPLSGLLSSGLSSVYK</sequence>
<evidence type="ECO:0000256" key="2">
    <source>
        <dbReference type="SAM" id="SignalP"/>
    </source>
</evidence>
<dbReference type="OrthoDB" id="10655890at2759"/>
<evidence type="ECO:0000313" key="4">
    <source>
        <dbReference type="RefSeq" id="XP_030758685.1"/>
    </source>
</evidence>
<evidence type="ECO:0000256" key="1">
    <source>
        <dbReference type="SAM" id="MobiDB-lite"/>
    </source>
</evidence>
<proteinExistence type="predicted"/>
<organism evidence="3 4">
    <name type="scientific">Sitophilus oryzae</name>
    <name type="common">Rice weevil</name>
    <name type="synonym">Curculio oryzae</name>
    <dbReference type="NCBI Taxonomy" id="7048"/>
    <lineage>
        <taxon>Eukaryota</taxon>
        <taxon>Metazoa</taxon>
        <taxon>Ecdysozoa</taxon>
        <taxon>Arthropoda</taxon>
        <taxon>Hexapoda</taxon>
        <taxon>Insecta</taxon>
        <taxon>Pterygota</taxon>
        <taxon>Neoptera</taxon>
        <taxon>Endopterygota</taxon>
        <taxon>Coleoptera</taxon>
        <taxon>Polyphaga</taxon>
        <taxon>Cucujiformia</taxon>
        <taxon>Curculionidae</taxon>
        <taxon>Dryophthorinae</taxon>
        <taxon>Sitophilus</taxon>
    </lineage>
</organism>
<dbReference type="InParanoid" id="A0A6J2Y6T7"/>
<dbReference type="KEGG" id="soy:115884289"/>
<feature type="compositionally biased region" description="Basic and acidic residues" evidence="1">
    <location>
        <begin position="158"/>
        <end position="171"/>
    </location>
</feature>
<keyword evidence="2" id="KW-0732">Signal</keyword>
<feature type="chain" id="PRO_5026682351" evidence="2">
    <location>
        <begin position="19"/>
        <end position="268"/>
    </location>
</feature>
<keyword evidence="3" id="KW-1185">Reference proteome</keyword>
<name>A0A6J2Y6T7_SITOR</name>
<protein>
    <submittedName>
        <fullName evidence="4">Uncharacterized protein LOC115884289</fullName>
    </submittedName>
</protein>
<dbReference type="RefSeq" id="XP_030758685.1">
    <property type="nucleotide sequence ID" value="XM_030902825.1"/>
</dbReference>
<evidence type="ECO:0000313" key="3">
    <source>
        <dbReference type="Proteomes" id="UP000504635"/>
    </source>
</evidence>
<dbReference type="Proteomes" id="UP000504635">
    <property type="component" value="Unplaced"/>
</dbReference>
<feature type="compositionally biased region" description="Low complexity" evidence="1">
    <location>
        <begin position="134"/>
        <end position="154"/>
    </location>
</feature>
<reference evidence="4" key="1">
    <citation type="submission" date="2025-08" db="UniProtKB">
        <authorList>
            <consortium name="RefSeq"/>
        </authorList>
    </citation>
    <scope>IDENTIFICATION</scope>
    <source>
        <tissue evidence="4">Gonads</tissue>
    </source>
</reference>
<feature type="region of interest" description="Disordered" evidence="1">
    <location>
        <begin position="132"/>
        <end position="184"/>
    </location>
</feature>
<dbReference type="AlphaFoldDB" id="A0A6J2Y6T7"/>
<dbReference type="GeneID" id="115884289"/>
<accession>A0A6J2Y6T7</accession>